<organism evidence="1 2">
    <name type="scientific">Entomomonas moraniae</name>
    <dbReference type="NCBI Taxonomy" id="2213226"/>
    <lineage>
        <taxon>Bacteria</taxon>
        <taxon>Pseudomonadati</taxon>
        <taxon>Pseudomonadota</taxon>
        <taxon>Gammaproteobacteria</taxon>
        <taxon>Pseudomonadales</taxon>
        <taxon>Pseudomonadaceae</taxon>
        <taxon>Entomomonas</taxon>
    </lineage>
</organism>
<dbReference type="AlphaFoldDB" id="A0A3Q9JIZ3"/>
<accession>A0A3Q9JIZ3</accession>
<evidence type="ECO:0000313" key="2">
    <source>
        <dbReference type="Proteomes" id="UP000273143"/>
    </source>
</evidence>
<keyword evidence="2" id="KW-1185">Reference proteome</keyword>
<gene>
    <name evidence="1" type="ORF">DM558_07510</name>
</gene>
<evidence type="ECO:0000313" key="1">
    <source>
        <dbReference type="EMBL" id="AZS50634.1"/>
    </source>
</evidence>
<dbReference type="RefSeq" id="WP_127163139.1">
    <property type="nucleotide sequence ID" value="NZ_CP029822.1"/>
</dbReference>
<proteinExistence type="predicted"/>
<dbReference type="KEGG" id="emo:DM558_07510"/>
<protein>
    <submittedName>
        <fullName evidence="1">Uncharacterized protein</fullName>
    </submittedName>
</protein>
<reference evidence="2" key="1">
    <citation type="submission" date="2018-06" db="EMBL/GenBank/DDBJ databases">
        <title>Complete genome of Pseudomonas insecticola strain QZS01.</title>
        <authorList>
            <person name="Wang J."/>
            <person name="Su Q."/>
        </authorList>
    </citation>
    <scope>NUCLEOTIDE SEQUENCE [LARGE SCALE GENOMIC DNA]</scope>
    <source>
        <strain evidence="2">QZS01</strain>
    </source>
</reference>
<name>A0A3Q9JIZ3_9GAMM</name>
<dbReference type="EMBL" id="CP029822">
    <property type="protein sequence ID" value="AZS50634.1"/>
    <property type="molecule type" value="Genomic_DNA"/>
</dbReference>
<sequence>MFTAIIAVVMVAISLFTQPKTQKPKPQAMNADDMPRCEEGTSKAIAFGQVKTKDYIVFWCGGFYTKAIKQKGGKK</sequence>
<dbReference type="Proteomes" id="UP000273143">
    <property type="component" value="Chromosome"/>
</dbReference>